<dbReference type="SUPFAM" id="SSF56112">
    <property type="entry name" value="Protein kinase-like (PK-like)"/>
    <property type="match status" value="1"/>
</dbReference>
<gene>
    <name evidence="1" type="ORF">K2173_006387</name>
</gene>
<accession>A0AAV8U361</accession>
<dbReference type="PANTHER" id="PTHR45621">
    <property type="entry name" value="OS01G0588500 PROTEIN-RELATED"/>
    <property type="match status" value="1"/>
</dbReference>
<dbReference type="InterPro" id="IPR050823">
    <property type="entry name" value="Plant_Ser_Thr_Prot_Kinase"/>
</dbReference>
<evidence type="ECO:0000313" key="2">
    <source>
        <dbReference type="Proteomes" id="UP001159364"/>
    </source>
</evidence>
<sequence length="127" mass="14611">MLVYEYMQKVAWMHIFPEDFNAKLSDFRLAKFGSDGAKGQISTRVFGTRDSLTLKTDVYSFGVVLLEIFRLWCSQKCTDGQTGNLVQWAKPHLRNTEQLHHVIDKKLDGHIPMVEAEKLAKIILRCP</sequence>
<evidence type="ECO:0000313" key="1">
    <source>
        <dbReference type="EMBL" id="KAJ8773737.1"/>
    </source>
</evidence>
<dbReference type="AlphaFoldDB" id="A0AAV8U361"/>
<reference evidence="1 2" key="1">
    <citation type="submission" date="2021-09" db="EMBL/GenBank/DDBJ databases">
        <title>Genomic insights and catalytic innovation underlie evolution of tropane alkaloids biosynthesis.</title>
        <authorList>
            <person name="Wang Y.-J."/>
            <person name="Tian T."/>
            <person name="Huang J.-P."/>
            <person name="Huang S.-X."/>
        </authorList>
    </citation>
    <scope>NUCLEOTIDE SEQUENCE [LARGE SCALE GENOMIC DNA]</scope>
    <source>
        <strain evidence="1">KIB-2018</strain>
        <tissue evidence="1">Leaf</tissue>
    </source>
</reference>
<protein>
    <submittedName>
        <fullName evidence="1">Uncharacterized protein</fullName>
    </submittedName>
</protein>
<dbReference type="EMBL" id="JAIWQS010000001">
    <property type="protein sequence ID" value="KAJ8773737.1"/>
    <property type="molecule type" value="Genomic_DNA"/>
</dbReference>
<keyword evidence="2" id="KW-1185">Reference proteome</keyword>
<organism evidence="1 2">
    <name type="scientific">Erythroxylum novogranatense</name>
    <dbReference type="NCBI Taxonomy" id="1862640"/>
    <lineage>
        <taxon>Eukaryota</taxon>
        <taxon>Viridiplantae</taxon>
        <taxon>Streptophyta</taxon>
        <taxon>Embryophyta</taxon>
        <taxon>Tracheophyta</taxon>
        <taxon>Spermatophyta</taxon>
        <taxon>Magnoliopsida</taxon>
        <taxon>eudicotyledons</taxon>
        <taxon>Gunneridae</taxon>
        <taxon>Pentapetalae</taxon>
        <taxon>rosids</taxon>
        <taxon>fabids</taxon>
        <taxon>Malpighiales</taxon>
        <taxon>Erythroxylaceae</taxon>
        <taxon>Erythroxylum</taxon>
    </lineage>
</organism>
<dbReference type="Proteomes" id="UP001159364">
    <property type="component" value="Linkage Group LG01"/>
</dbReference>
<comment type="caution">
    <text evidence="1">The sequence shown here is derived from an EMBL/GenBank/DDBJ whole genome shotgun (WGS) entry which is preliminary data.</text>
</comment>
<dbReference type="InterPro" id="IPR011009">
    <property type="entry name" value="Kinase-like_dom_sf"/>
</dbReference>
<name>A0AAV8U361_9ROSI</name>
<dbReference type="Gene3D" id="1.10.510.10">
    <property type="entry name" value="Transferase(Phosphotransferase) domain 1"/>
    <property type="match status" value="1"/>
</dbReference>
<proteinExistence type="predicted"/>